<evidence type="ECO:0000256" key="1">
    <source>
        <dbReference type="ARBA" id="ARBA00005641"/>
    </source>
</evidence>
<dbReference type="PANTHER" id="PTHR31308:SF3">
    <property type="entry name" value="ENDOGLYCOCERAMIDASE"/>
    <property type="match status" value="1"/>
</dbReference>
<keyword evidence="3" id="KW-0326">Glycosidase</keyword>
<feature type="domain" description="Glycoside hydrolase family 5 C-terminal" evidence="4">
    <location>
        <begin position="194"/>
        <end position="260"/>
    </location>
</feature>
<evidence type="ECO:0000313" key="5">
    <source>
        <dbReference type="EMBL" id="CAK0790177.1"/>
    </source>
</evidence>
<gene>
    <name evidence="5" type="ORF">PCOR1329_LOCUS1529</name>
</gene>
<dbReference type="PANTHER" id="PTHR31308">
    <property type="match status" value="1"/>
</dbReference>
<evidence type="ECO:0000256" key="2">
    <source>
        <dbReference type="ARBA" id="ARBA00022801"/>
    </source>
</evidence>
<proteinExistence type="inferred from homology"/>
<dbReference type="Proteomes" id="UP001189429">
    <property type="component" value="Unassembled WGS sequence"/>
</dbReference>
<dbReference type="EMBL" id="CAUYUJ010000372">
    <property type="protein sequence ID" value="CAK0790177.1"/>
    <property type="molecule type" value="Genomic_DNA"/>
</dbReference>
<dbReference type="Pfam" id="PF18564">
    <property type="entry name" value="Glyco_hydro_5_C"/>
    <property type="match status" value="1"/>
</dbReference>
<reference evidence="5" key="1">
    <citation type="submission" date="2023-10" db="EMBL/GenBank/DDBJ databases">
        <authorList>
            <person name="Chen Y."/>
            <person name="Shah S."/>
            <person name="Dougan E. K."/>
            <person name="Thang M."/>
            <person name="Chan C."/>
        </authorList>
    </citation>
    <scope>NUCLEOTIDE SEQUENCE [LARGE SCALE GENOMIC DNA]</scope>
</reference>
<dbReference type="Gene3D" id="2.60.40.1180">
    <property type="entry name" value="Golgi alpha-mannosidase II"/>
    <property type="match status" value="1"/>
</dbReference>
<accession>A0ABN9PFP2</accession>
<keyword evidence="2" id="KW-0378">Hydrolase</keyword>
<dbReference type="InterPro" id="IPR013780">
    <property type="entry name" value="Glyco_hydro_b"/>
</dbReference>
<dbReference type="InterPro" id="IPR052066">
    <property type="entry name" value="Glycosphingolipid_Hydrolases"/>
</dbReference>
<comment type="similarity">
    <text evidence="1">Belongs to the glycosyl hydrolase 5 (cellulase A) family.</text>
</comment>
<evidence type="ECO:0000256" key="3">
    <source>
        <dbReference type="ARBA" id="ARBA00023295"/>
    </source>
</evidence>
<organism evidence="5 6">
    <name type="scientific">Prorocentrum cordatum</name>
    <dbReference type="NCBI Taxonomy" id="2364126"/>
    <lineage>
        <taxon>Eukaryota</taxon>
        <taxon>Sar</taxon>
        <taxon>Alveolata</taxon>
        <taxon>Dinophyceae</taxon>
        <taxon>Prorocentrales</taxon>
        <taxon>Prorocentraceae</taxon>
        <taxon>Prorocentrum</taxon>
    </lineage>
</organism>
<dbReference type="InterPro" id="IPR041036">
    <property type="entry name" value="GH5_C"/>
</dbReference>
<sequence length="300" mass="33066">MLPSSSRMCLESLGTTSSTSPSWAISTRIRRCSFLELPGQGTCRGCTTPSLQPSGSTMTPRLRILFYEPTTHGMIFDGSVFGSGFRHVPGGDVYRNRSAFSYHYYCHSFLSSYDEHPLLQTIVCDVTVASLVWRAVEHLVQRIGGAAMMTEGMQCNGVQSECEVNMKQLDDHLFSWMDWNFNMENGTEAESWARTYAQAVAGKPLNMSFDPQTKYFTFCFQVDTTIDAPTEIFASTAFSYPNGFAVNASDNVNVTIDGDVVKVIPVSNSTDSSEACVHISRKAEGAFPASVAQKFAVQYV</sequence>
<evidence type="ECO:0000313" key="6">
    <source>
        <dbReference type="Proteomes" id="UP001189429"/>
    </source>
</evidence>
<protein>
    <recommendedName>
        <fullName evidence="4">Glycoside hydrolase family 5 C-terminal domain-containing protein</fullName>
    </recommendedName>
</protein>
<name>A0ABN9PFP2_9DINO</name>
<evidence type="ECO:0000259" key="4">
    <source>
        <dbReference type="Pfam" id="PF18564"/>
    </source>
</evidence>
<keyword evidence="6" id="KW-1185">Reference proteome</keyword>
<comment type="caution">
    <text evidence="5">The sequence shown here is derived from an EMBL/GenBank/DDBJ whole genome shotgun (WGS) entry which is preliminary data.</text>
</comment>